<gene>
    <name evidence="1" type="ORF">PX52LOC_04854</name>
</gene>
<name>A0A5C1AHV2_9BACT</name>
<dbReference type="RefSeq" id="WP_149112402.1">
    <property type="nucleotide sequence ID" value="NZ_CP042425.1"/>
</dbReference>
<protein>
    <submittedName>
        <fullName evidence="1">Uncharacterized protein</fullName>
    </submittedName>
</protein>
<evidence type="ECO:0000313" key="1">
    <source>
        <dbReference type="EMBL" id="QEL17843.1"/>
    </source>
</evidence>
<evidence type="ECO:0000313" key="2">
    <source>
        <dbReference type="Proteomes" id="UP000324974"/>
    </source>
</evidence>
<dbReference type="EMBL" id="CP042425">
    <property type="protein sequence ID" value="QEL17843.1"/>
    <property type="molecule type" value="Genomic_DNA"/>
</dbReference>
<proteinExistence type="predicted"/>
<organism evidence="1 2">
    <name type="scientific">Limnoglobus roseus</name>
    <dbReference type="NCBI Taxonomy" id="2598579"/>
    <lineage>
        <taxon>Bacteria</taxon>
        <taxon>Pseudomonadati</taxon>
        <taxon>Planctomycetota</taxon>
        <taxon>Planctomycetia</taxon>
        <taxon>Gemmatales</taxon>
        <taxon>Gemmataceae</taxon>
        <taxon>Limnoglobus</taxon>
    </lineage>
</organism>
<accession>A0A5C1AHV2</accession>
<sequence>MNNRKYYWLSITNVNGVGGSALLSPLGPQTQEELLTATYFGGPDESLQLVGFTTMEECRTVNKTLLEAPVPEILKLYDSWQERVESGEIVVVNRGPNNGN</sequence>
<dbReference type="AlphaFoldDB" id="A0A5C1AHV2"/>
<keyword evidence="2" id="KW-1185">Reference proteome</keyword>
<dbReference type="Proteomes" id="UP000324974">
    <property type="component" value="Chromosome"/>
</dbReference>
<reference evidence="2" key="1">
    <citation type="submission" date="2019-08" db="EMBL/GenBank/DDBJ databases">
        <title>Limnoglobus roseus gen. nov., sp. nov., a novel freshwater planctomycete with a giant genome from the family Gemmataceae.</title>
        <authorList>
            <person name="Kulichevskaya I.S."/>
            <person name="Naumoff D.G."/>
            <person name="Miroshnikov K."/>
            <person name="Ivanova A."/>
            <person name="Philippov D.A."/>
            <person name="Hakobyan A."/>
            <person name="Rijpstra I.C."/>
            <person name="Sinninghe Damste J.S."/>
            <person name="Liesack W."/>
            <person name="Dedysh S.N."/>
        </authorList>
    </citation>
    <scope>NUCLEOTIDE SEQUENCE [LARGE SCALE GENOMIC DNA]</scope>
    <source>
        <strain evidence="2">PX52</strain>
    </source>
</reference>
<dbReference type="KEGG" id="lrs:PX52LOC_04854"/>